<proteinExistence type="predicted"/>
<evidence type="ECO:0000259" key="2">
    <source>
        <dbReference type="PROSITE" id="PS51745"/>
    </source>
</evidence>
<reference evidence="3" key="1">
    <citation type="submission" date="2020-05" db="EMBL/GenBank/DDBJ databases">
        <title>WGS assembly of Panicum virgatum.</title>
        <authorList>
            <person name="Lovell J.T."/>
            <person name="Jenkins J."/>
            <person name="Shu S."/>
            <person name="Juenger T.E."/>
            <person name="Schmutz J."/>
        </authorList>
    </citation>
    <scope>NUCLEOTIDE SEQUENCE</scope>
    <source>
        <strain evidence="3">AP13</strain>
    </source>
</reference>
<dbReference type="Proteomes" id="UP000823388">
    <property type="component" value="Chromosome 4K"/>
</dbReference>
<dbReference type="InterPro" id="IPR000270">
    <property type="entry name" value="PB1_dom"/>
</dbReference>
<name>A0A8T0TQN7_PANVG</name>
<evidence type="ECO:0000313" key="4">
    <source>
        <dbReference type="Proteomes" id="UP000823388"/>
    </source>
</evidence>
<dbReference type="SUPFAM" id="SSF54277">
    <property type="entry name" value="CAD &amp; PB1 domains"/>
    <property type="match status" value="1"/>
</dbReference>
<sequence length="314" mass="34494">MRNQRYSLDLPRAPSTSQHQASPSHWRPPSAARRKMACPRAMAGNDGKFLHIPVLDGDGRVAACLDVLHLTHAAISMFEGGPGTANDVANTMMQKFWNSALALELPDEDFDSHSDLSLVTPSEAGDGWSSMYPPAVGNSFVFKLRDQNGRLHRFTCGSKSLDELISSIMQRLGIGGDKSTVQLLYEDDEGDKVLLTTDSDLAGAVLNAKSSRLKALKLHIDDSDSKNKVAAQQLSELEPSHGIQLMDVHYGLMTCPPEGRSFIKEESCCHNVEVEHQLCLSHLKTCYVVFIVVADYRSTMCCSFILNLYSCSCN</sequence>
<dbReference type="EMBL" id="CM029043">
    <property type="protein sequence ID" value="KAG2614382.1"/>
    <property type="molecule type" value="Genomic_DNA"/>
</dbReference>
<organism evidence="3 4">
    <name type="scientific">Panicum virgatum</name>
    <name type="common">Blackwell switchgrass</name>
    <dbReference type="NCBI Taxonomy" id="38727"/>
    <lineage>
        <taxon>Eukaryota</taxon>
        <taxon>Viridiplantae</taxon>
        <taxon>Streptophyta</taxon>
        <taxon>Embryophyta</taxon>
        <taxon>Tracheophyta</taxon>
        <taxon>Spermatophyta</taxon>
        <taxon>Magnoliopsida</taxon>
        <taxon>Liliopsida</taxon>
        <taxon>Poales</taxon>
        <taxon>Poaceae</taxon>
        <taxon>PACMAD clade</taxon>
        <taxon>Panicoideae</taxon>
        <taxon>Panicodae</taxon>
        <taxon>Paniceae</taxon>
        <taxon>Panicinae</taxon>
        <taxon>Panicum</taxon>
        <taxon>Panicum sect. Hiantes</taxon>
    </lineage>
</organism>
<evidence type="ECO:0000256" key="1">
    <source>
        <dbReference type="SAM" id="MobiDB-lite"/>
    </source>
</evidence>
<dbReference type="PROSITE" id="PS51745">
    <property type="entry name" value="PB1"/>
    <property type="match status" value="1"/>
</dbReference>
<dbReference type="AlphaFoldDB" id="A0A8T0TQN7"/>
<feature type="compositionally biased region" description="Polar residues" evidence="1">
    <location>
        <begin position="14"/>
        <end position="23"/>
    </location>
</feature>
<accession>A0A8T0TQN7</accession>
<dbReference type="SMART" id="SM00666">
    <property type="entry name" value="PB1"/>
    <property type="match status" value="1"/>
</dbReference>
<evidence type="ECO:0000313" key="3">
    <source>
        <dbReference type="EMBL" id="KAG2614382.1"/>
    </source>
</evidence>
<gene>
    <name evidence="3" type="ORF">PVAP13_4KG385403</name>
</gene>
<dbReference type="InterPro" id="IPR053793">
    <property type="entry name" value="PB1-like"/>
</dbReference>
<protein>
    <recommendedName>
        <fullName evidence="2">PB1 domain-containing protein</fullName>
    </recommendedName>
</protein>
<feature type="region of interest" description="Disordered" evidence="1">
    <location>
        <begin position="1"/>
        <end position="35"/>
    </location>
</feature>
<feature type="domain" description="PB1" evidence="2">
    <location>
        <begin position="137"/>
        <end position="223"/>
    </location>
</feature>
<dbReference type="Gene3D" id="3.10.20.90">
    <property type="entry name" value="Phosphatidylinositol 3-kinase Catalytic Subunit, Chain A, domain 1"/>
    <property type="match status" value="1"/>
</dbReference>
<keyword evidence="4" id="KW-1185">Reference proteome</keyword>
<dbReference type="CDD" id="cd06409">
    <property type="entry name" value="PB1_MUG70"/>
    <property type="match status" value="1"/>
</dbReference>
<dbReference type="Pfam" id="PF00564">
    <property type="entry name" value="PB1"/>
    <property type="match status" value="1"/>
</dbReference>
<comment type="caution">
    <text evidence="3">The sequence shown here is derived from an EMBL/GenBank/DDBJ whole genome shotgun (WGS) entry which is preliminary data.</text>
</comment>